<feature type="transmembrane region" description="Helical" evidence="8">
    <location>
        <begin position="91"/>
        <end position="110"/>
    </location>
</feature>
<dbReference type="InterPro" id="IPR024041">
    <property type="entry name" value="NH4_transpt_AmtB-like_dom"/>
</dbReference>
<evidence type="ECO:0000256" key="2">
    <source>
        <dbReference type="ARBA" id="ARBA00005887"/>
    </source>
</evidence>
<feature type="transmembrane region" description="Helical" evidence="8">
    <location>
        <begin position="254"/>
        <end position="271"/>
    </location>
</feature>
<sequence>MESMIINSVDSLWVLIAGILVMFMQPGFMLVETGFTRSKNSVNIVMKNFMDFSVGAITYWAFGFAFAYGGTTLGGFIAYGDFFLEGQASTYFFQVVFAATAATIVSGAVAERTKFSAYLLFQPFICGVIYPIVTHWVWSGQGWLGDLGFIDFAGSGVVHMVGGFAALAGVMIVGPRIGKYDDNGTPLPLPGSSMVAGALGVFILWFGWYGFNVGSALAAIDVDLAAIAVTTTLSAGAASIAAMYTSMISGKPDVSMTLNGALAGLVGITAGCANVNNLGAVLIGLASGVLVVYSINFIEKKGLDDAVGAISVHGICGAWGVLAVAIFDTTDGLIYGGTSLFVPQLIGIAAIGGWAFITSYGVLKAIDSIVGLRVTPEEEIAGLDASEHGTSAYGDFILKK</sequence>
<evidence type="ECO:0000256" key="3">
    <source>
        <dbReference type="ARBA" id="ARBA00022448"/>
    </source>
</evidence>
<dbReference type="Gene3D" id="1.10.3430.10">
    <property type="entry name" value="Ammonium transporter AmtB like domains"/>
    <property type="match status" value="1"/>
</dbReference>
<evidence type="ECO:0000256" key="8">
    <source>
        <dbReference type="RuleBase" id="RU362002"/>
    </source>
</evidence>
<evidence type="ECO:0000256" key="4">
    <source>
        <dbReference type="ARBA" id="ARBA00022692"/>
    </source>
</evidence>
<dbReference type="InterPro" id="IPR029020">
    <property type="entry name" value="Ammonium/urea_transptr"/>
</dbReference>
<accession>S5DKI8</accession>
<proteinExistence type="inferred from homology"/>
<dbReference type="GO" id="GO:0008519">
    <property type="term" value="F:ammonium channel activity"/>
    <property type="evidence" value="ECO:0007669"/>
    <property type="project" value="InterPro"/>
</dbReference>
<feature type="transmembrane region" description="Helical" evidence="8">
    <location>
        <begin position="333"/>
        <end position="357"/>
    </location>
</feature>
<evidence type="ECO:0000256" key="1">
    <source>
        <dbReference type="ARBA" id="ARBA00004141"/>
    </source>
</evidence>
<dbReference type="NCBIfam" id="TIGR00836">
    <property type="entry name" value="amt"/>
    <property type="match status" value="1"/>
</dbReference>
<dbReference type="PANTHER" id="PTHR11730:SF6">
    <property type="entry name" value="AMMONIUM TRANSPORTER"/>
    <property type="match status" value="1"/>
</dbReference>
<reference evidence="10" key="1">
    <citation type="journal article" date="2013" name="Sci. Rep.">
        <title>Metagenomics uncovers a new group of low GC and ultra-small marine Actinobacteria.</title>
        <authorList>
            <person name="Ghai R."/>
            <person name="Mizuno C.M."/>
            <person name="Picazo A."/>
            <person name="Camacho A."/>
            <person name="Rodriguez-Valera F."/>
        </authorList>
    </citation>
    <scope>NUCLEOTIDE SEQUENCE</scope>
</reference>
<keyword evidence="6 8" id="KW-0472">Membrane</keyword>
<evidence type="ECO:0000256" key="5">
    <source>
        <dbReference type="ARBA" id="ARBA00022989"/>
    </source>
</evidence>
<feature type="transmembrane region" description="Helical" evidence="8">
    <location>
        <begin position="12"/>
        <end position="31"/>
    </location>
</feature>
<dbReference type="PROSITE" id="PS01219">
    <property type="entry name" value="AMMONIUM_TRANSP"/>
    <property type="match status" value="1"/>
</dbReference>
<feature type="transmembrane region" description="Helical" evidence="8">
    <location>
        <begin position="52"/>
        <end position="79"/>
    </location>
</feature>
<keyword evidence="5 8" id="KW-1133">Transmembrane helix</keyword>
<evidence type="ECO:0000313" key="10">
    <source>
        <dbReference type="EMBL" id="AGQ19341.1"/>
    </source>
</evidence>
<dbReference type="EMBL" id="KC811129">
    <property type="protein sequence ID" value="AGQ19341.1"/>
    <property type="molecule type" value="Genomic_DNA"/>
</dbReference>
<feature type="transmembrane region" description="Helical" evidence="8">
    <location>
        <begin position="150"/>
        <end position="173"/>
    </location>
</feature>
<feature type="transmembrane region" description="Helical" evidence="8">
    <location>
        <begin position="217"/>
        <end position="242"/>
    </location>
</feature>
<dbReference type="InterPro" id="IPR018047">
    <property type="entry name" value="Ammonium_transpt_CS"/>
</dbReference>
<comment type="similarity">
    <text evidence="2 8">Belongs to the ammonia transporter channel (TC 1.A.11.2) family.</text>
</comment>
<feature type="transmembrane region" description="Helical" evidence="8">
    <location>
        <begin position="194"/>
        <end position="211"/>
    </location>
</feature>
<dbReference type="GO" id="GO:0005886">
    <property type="term" value="C:plasma membrane"/>
    <property type="evidence" value="ECO:0007669"/>
    <property type="project" value="UniProtKB-SubCell"/>
</dbReference>
<name>S5DKI8_9ACTN</name>
<organism evidence="10">
    <name type="scientific">Candidatus Actinomarina minuta</name>
    <dbReference type="NCBI Taxonomy" id="1389454"/>
    <lineage>
        <taxon>Bacteria</taxon>
        <taxon>Bacillati</taxon>
        <taxon>Actinomycetota</taxon>
        <taxon>Actinomycetes</taxon>
        <taxon>Candidatus Actinomarinidae</taxon>
        <taxon>Candidatus Actinomarinales</taxon>
        <taxon>Candidatus Actinomarineae</taxon>
        <taxon>Candidatus Actinomarinaceae</taxon>
        <taxon>Candidatus Actinomarina</taxon>
    </lineage>
</organism>
<keyword evidence="3 8" id="KW-0813">Transport</keyword>
<feature type="transmembrane region" description="Helical" evidence="8">
    <location>
        <begin position="117"/>
        <end position="138"/>
    </location>
</feature>
<dbReference type="InterPro" id="IPR001905">
    <property type="entry name" value="Ammonium_transpt"/>
</dbReference>
<comment type="subcellular location">
    <subcellularLocation>
        <location evidence="8">Cell membrane</location>
        <topology evidence="8">Multi-pass membrane protein</topology>
    </subcellularLocation>
    <subcellularLocation>
        <location evidence="1">Membrane</location>
        <topology evidence="1">Multi-pass membrane protein</topology>
    </subcellularLocation>
</comment>
<protein>
    <recommendedName>
        <fullName evidence="8">Ammonium transporter</fullName>
    </recommendedName>
</protein>
<dbReference type="GO" id="GO:0097272">
    <property type="term" value="P:ammonium homeostasis"/>
    <property type="evidence" value="ECO:0007669"/>
    <property type="project" value="TreeGrafter"/>
</dbReference>
<feature type="domain" description="Ammonium transporter AmtB-like" evidence="9">
    <location>
        <begin position="12"/>
        <end position="393"/>
    </location>
</feature>
<dbReference type="SUPFAM" id="SSF111352">
    <property type="entry name" value="Ammonium transporter"/>
    <property type="match status" value="1"/>
</dbReference>
<evidence type="ECO:0000256" key="6">
    <source>
        <dbReference type="ARBA" id="ARBA00023136"/>
    </source>
</evidence>
<evidence type="ECO:0000256" key="7">
    <source>
        <dbReference type="ARBA" id="ARBA00023177"/>
    </source>
</evidence>
<keyword evidence="4 8" id="KW-0812">Transmembrane</keyword>
<keyword evidence="7 8" id="KW-0924">Ammonia transport</keyword>
<evidence type="ECO:0000259" key="9">
    <source>
        <dbReference type="Pfam" id="PF00909"/>
    </source>
</evidence>
<dbReference type="PANTHER" id="PTHR11730">
    <property type="entry name" value="AMMONIUM TRANSPORTER"/>
    <property type="match status" value="1"/>
</dbReference>
<dbReference type="AlphaFoldDB" id="S5DKI8"/>
<feature type="transmembrane region" description="Helical" evidence="8">
    <location>
        <begin position="307"/>
        <end position="327"/>
    </location>
</feature>
<dbReference type="Pfam" id="PF00909">
    <property type="entry name" value="Ammonium_transp"/>
    <property type="match status" value="1"/>
</dbReference>
<feature type="transmembrane region" description="Helical" evidence="8">
    <location>
        <begin position="277"/>
        <end position="295"/>
    </location>
</feature>